<keyword evidence="11 15" id="KW-0799">Topoisomerase</keyword>
<feature type="region of interest" description="Disordered" evidence="17">
    <location>
        <begin position="1257"/>
        <end position="1558"/>
    </location>
</feature>
<keyword evidence="10" id="KW-0460">Magnesium</keyword>
<dbReference type="InterPro" id="IPR014721">
    <property type="entry name" value="Ribsml_uS5_D2-typ_fold_subgr"/>
</dbReference>
<dbReference type="GO" id="GO:0000712">
    <property type="term" value="P:resolution of meiotic recombination intermediates"/>
    <property type="evidence" value="ECO:0007669"/>
    <property type="project" value="TreeGrafter"/>
</dbReference>
<dbReference type="FunFam" id="3.30.230.10:FF:000008">
    <property type="entry name" value="DNA topoisomerase 2"/>
    <property type="match status" value="1"/>
</dbReference>
<dbReference type="GO" id="GO:0005634">
    <property type="term" value="C:nucleus"/>
    <property type="evidence" value="ECO:0007669"/>
    <property type="project" value="TreeGrafter"/>
</dbReference>
<dbReference type="InterPro" id="IPR018522">
    <property type="entry name" value="TopoIIA_CS"/>
</dbReference>
<dbReference type="Gene3D" id="3.30.1490.30">
    <property type="match status" value="1"/>
</dbReference>
<accession>A0A8H6T3K8</accession>
<dbReference type="InterPro" id="IPR031660">
    <property type="entry name" value="TOPRIM_C"/>
</dbReference>
<evidence type="ECO:0000256" key="17">
    <source>
        <dbReference type="SAM" id="MobiDB-lite"/>
    </source>
</evidence>
<proteinExistence type="inferred from homology"/>
<dbReference type="PROSITE" id="PS50880">
    <property type="entry name" value="TOPRIM"/>
    <property type="match status" value="1"/>
</dbReference>
<feature type="compositionally biased region" description="Acidic residues" evidence="17">
    <location>
        <begin position="1543"/>
        <end position="1558"/>
    </location>
</feature>
<feature type="compositionally biased region" description="Acidic residues" evidence="17">
    <location>
        <begin position="1366"/>
        <end position="1378"/>
    </location>
</feature>
<feature type="region of interest" description="Disordered" evidence="17">
    <location>
        <begin position="1158"/>
        <end position="1188"/>
    </location>
</feature>
<feature type="compositionally biased region" description="Gly residues" evidence="17">
    <location>
        <begin position="1274"/>
        <end position="1283"/>
    </location>
</feature>
<evidence type="ECO:0000256" key="8">
    <source>
        <dbReference type="ARBA" id="ARBA00022741"/>
    </source>
</evidence>
<dbReference type="InterPro" id="IPR020568">
    <property type="entry name" value="Ribosomal_Su5_D2-typ_SF"/>
</dbReference>
<evidence type="ECO:0000256" key="7">
    <source>
        <dbReference type="ARBA" id="ARBA00022723"/>
    </source>
</evidence>
<feature type="domain" description="Toprim" evidence="18">
    <location>
        <begin position="537"/>
        <end position="654"/>
    </location>
</feature>
<dbReference type="InterPro" id="IPR013758">
    <property type="entry name" value="Topo_IIA_A/C_ab"/>
</dbReference>
<dbReference type="Pfam" id="PF02518">
    <property type="entry name" value="HATPase_c"/>
    <property type="match status" value="1"/>
</dbReference>
<protein>
    <recommendedName>
        <fullName evidence="6 16">DNA topoisomerase 2</fullName>
        <ecNumber evidence="5 16">5.6.2.2</ecNumber>
    </recommendedName>
</protein>
<feature type="compositionally biased region" description="Acidic residues" evidence="17">
    <location>
        <begin position="1162"/>
        <end position="1179"/>
    </location>
</feature>
<dbReference type="Pfam" id="PF00204">
    <property type="entry name" value="DNA_gyraseB"/>
    <property type="match status" value="1"/>
</dbReference>
<evidence type="ECO:0000313" key="21">
    <source>
        <dbReference type="Proteomes" id="UP000613580"/>
    </source>
</evidence>
<dbReference type="GO" id="GO:0003918">
    <property type="term" value="F:DNA topoisomerase type II (double strand cut, ATP-hydrolyzing) activity"/>
    <property type="evidence" value="ECO:0007669"/>
    <property type="project" value="UniProtKB-UniRule"/>
</dbReference>
<keyword evidence="7" id="KW-0479">Metal-binding</keyword>
<keyword evidence="9 16" id="KW-0067">ATP-binding</keyword>
<evidence type="ECO:0000313" key="20">
    <source>
        <dbReference type="EMBL" id="KAF7310416.1"/>
    </source>
</evidence>
<dbReference type="Proteomes" id="UP000613580">
    <property type="component" value="Unassembled WGS sequence"/>
</dbReference>
<comment type="cofactor">
    <cofactor evidence="3">
        <name>Mg(2+)</name>
        <dbReference type="ChEBI" id="CHEBI:18420"/>
    </cofactor>
</comment>
<evidence type="ECO:0000256" key="10">
    <source>
        <dbReference type="ARBA" id="ARBA00022842"/>
    </source>
</evidence>
<dbReference type="SMART" id="SM00434">
    <property type="entry name" value="TOP4c"/>
    <property type="match status" value="1"/>
</dbReference>
<evidence type="ECO:0000256" key="1">
    <source>
        <dbReference type="ARBA" id="ARBA00000185"/>
    </source>
</evidence>
<dbReference type="InterPro" id="IPR013760">
    <property type="entry name" value="Topo_IIA-like_dom_sf"/>
</dbReference>
<dbReference type="Gene3D" id="3.30.230.10">
    <property type="match status" value="1"/>
</dbReference>
<dbReference type="CDD" id="cd03365">
    <property type="entry name" value="TOPRIM_TopoIIA"/>
    <property type="match status" value="1"/>
</dbReference>
<dbReference type="InterPro" id="IPR013759">
    <property type="entry name" value="Topo_IIA_B_C"/>
</dbReference>
<dbReference type="GO" id="GO:0000819">
    <property type="term" value="P:sister chromatid segregation"/>
    <property type="evidence" value="ECO:0007669"/>
    <property type="project" value="TreeGrafter"/>
</dbReference>
<evidence type="ECO:0000256" key="14">
    <source>
        <dbReference type="ARBA" id="ARBA00053943"/>
    </source>
</evidence>
<dbReference type="GO" id="GO:0046872">
    <property type="term" value="F:metal ion binding"/>
    <property type="evidence" value="ECO:0007669"/>
    <property type="project" value="UniProtKB-KW"/>
</dbReference>
<dbReference type="InterPro" id="IPR001154">
    <property type="entry name" value="TopoII_euk"/>
</dbReference>
<dbReference type="SMART" id="SM00387">
    <property type="entry name" value="HATPase_c"/>
    <property type="match status" value="1"/>
</dbReference>
<evidence type="ECO:0000256" key="9">
    <source>
        <dbReference type="ARBA" id="ARBA00022840"/>
    </source>
</evidence>
<dbReference type="GO" id="GO:0003677">
    <property type="term" value="F:DNA binding"/>
    <property type="evidence" value="ECO:0007669"/>
    <property type="project" value="UniProtKB-UniRule"/>
</dbReference>
<dbReference type="SUPFAM" id="SSF56719">
    <property type="entry name" value="Type II DNA topoisomerase"/>
    <property type="match status" value="1"/>
</dbReference>
<feature type="active site" description="O-(5'-phospho-DNA)-tyrosine intermediate" evidence="15">
    <location>
        <position position="872"/>
    </location>
</feature>
<evidence type="ECO:0000256" key="5">
    <source>
        <dbReference type="ARBA" id="ARBA00012895"/>
    </source>
</evidence>
<gene>
    <name evidence="20" type="ORF">HMN09_00583600</name>
</gene>
<feature type="compositionally biased region" description="Acidic residues" evidence="17">
    <location>
        <begin position="73"/>
        <end position="84"/>
    </location>
</feature>
<dbReference type="InterPro" id="IPR013506">
    <property type="entry name" value="Topo_IIA_bsu_dom2"/>
</dbReference>
<dbReference type="FunFam" id="3.90.199.10:FF:000002">
    <property type="entry name" value="DNA topoisomerase 2"/>
    <property type="match status" value="1"/>
</dbReference>
<dbReference type="Pfam" id="PF01751">
    <property type="entry name" value="Toprim"/>
    <property type="match status" value="1"/>
</dbReference>
<dbReference type="FunFam" id="3.30.1360.40:FF:000003">
    <property type="entry name" value="DNA topoisomerase 2"/>
    <property type="match status" value="1"/>
</dbReference>
<dbReference type="SUPFAM" id="SSF54211">
    <property type="entry name" value="Ribosomal protein S5 domain 2-like"/>
    <property type="match status" value="1"/>
</dbReference>
<evidence type="ECO:0000256" key="16">
    <source>
        <dbReference type="RuleBase" id="RU362094"/>
    </source>
</evidence>
<dbReference type="InterPro" id="IPR002205">
    <property type="entry name" value="Topo_IIA_dom_A"/>
</dbReference>
<evidence type="ECO:0000256" key="11">
    <source>
        <dbReference type="ARBA" id="ARBA00023029"/>
    </source>
</evidence>
<evidence type="ECO:0000256" key="13">
    <source>
        <dbReference type="ARBA" id="ARBA00023235"/>
    </source>
</evidence>
<sequence>MSSDDGENFEGFDDSGSDSDGYAPAKKTTKKAAAAKPKPAAKPAKAPPKPRAAAAGGAKGKAASKKRVLAESNDAEDFMDDASDGDAAGPTTANDVPNPMRKEKTASEKYSKLSHIQHILVRPDTYIGSVESVTQHMWTHDAETNKMVNREVTYVPGFFKIVDEILVNAADHKINDASMDTLKVEVDTEEGVISVYNNGSGIPIEIHSTEKIYIPELIFGNLLAGSNFDDDEKKLTGGRNGFGAKLANIYSHEFTVETADSKNGQKYKQTWTEHMGKCGKAKITKNSSGEDWTKITFRPDLKLFKMDSIDEDTASLLRKRTWDMAGTVKDTKVYYNGKRISIKNFKQYVELYVTSAAEQKEDGDAAKAKSSLVYERISNRWEVGFTVSDGSSQHVSFANSIATTKGGTHVNLIADQISKAVIAAIGKKNKGATVKPAQIKNHMWIFINSLIENPTFDSQTKEQLTLPASKFGTKPMLSEDFIKKVMKSSIIENILNWAQFKADQQAKKTDGSKRSRLTGLPKLSDANNAGTKYAKNCTLILTEGDSAKTLAVAGLSVVGRDNFGVFPLRGKMLNVRDAKHEQIMKNEEIQNIKKILGLQHGKSYSSTDSLRYGRLMIMTDQDHDGSHIKGLLINFFDKFYPSLLKLDDFLVEFVTPIVRVRKGNKKIDFFTIPEYEQWLEETPGSDKWDPKYYKGLGTSNDADAREYFSHMEKHMIPFAATQEGDRDLIDLAFNKKKAEDRKEWLRQFKPGTFLDHRLEEIPYSEFINKELILFSMADNIRSIPSIAGGLKPGQRKVIRASFKKSFKKEMRVAQLVGYVGSAAVYHHGEADLAATIINATQQCVGSNISLLSPNGQFGSRDVGGKDAAAPRYIYTEPHRIARFLFHAQDDPLFPQQKDEGHAVEPEWYLLIVPMVLVNGADGIGTGWSTNIPSFNPTEIVENLRRLMKGEEMVPMHPWWRGFTGEIKATAKQKYDVNGVVRKVNSTTVEITEMPIHKWTTPYKSEVLEIVMVGKEGEESTIKEYREHHANLNVHFSITMDAKQLEKAEEKGLLEFFKLTSKVTTSNMMCFDFEGKMKKYASPEEIMEEFYPVRLAYYQKRKDYMANELQLAFEKLTNQARFVQMIVDGQLVVSKRKKADIVVDLRKHGFRPFPKLKKAKEAGEDEPVLEQEHESDDEDEARGPPGTTPSDFDYLLGMAIASLTKEKIAKLLQSASEKEKELLALLELSPKGMWTTDLDRFLEEWEAFHAAIVDKSNKGKKKQAVLRTRKSIGKGRVGGTGAQEGGSPAAKEESEDEVISAPKKRAAPAKKVVKDEEDMDVDEPPAKKAAPRKRKQTDDDEDVSSEEEVVKKAPPRRAAAAKKPVVIDDDSEDDEDDYDEVPKPKAKAKVAPAKKSKPLALDSDDDEPPKGKPPAKKAKAISIESDEDDEPPKAKGKGKAAPKRKSLDSQVDSDDEPPKKKAAAASQAAVTDYFSKPGPSGAASKPTQRKISKSMKPASPAKTKKLPMKPLDSDEDDDMPDAAPVAGTSRRPTRAPPKKYVEISDGEDDKDDSMFVDDD</sequence>
<evidence type="ECO:0000259" key="19">
    <source>
        <dbReference type="PROSITE" id="PS52040"/>
    </source>
</evidence>
<evidence type="ECO:0000256" key="15">
    <source>
        <dbReference type="PROSITE-ProRule" id="PRU01384"/>
    </source>
</evidence>
<feature type="region of interest" description="Disordered" evidence="17">
    <location>
        <begin position="1"/>
        <end position="108"/>
    </location>
</feature>
<dbReference type="InterPro" id="IPR050634">
    <property type="entry name" value="DNA_Topoisomerase_II"/>
</dbReference>
<keyword evidence="13 15" id="KW-0413">Isomerase</keyword>
<dbReference type="EMBL" id="JACAZE010000007">
    <property type="protein sequence ID" value="KAF7310416.1"/>
    <property type="molecule type" value="Genomic_DNA"/>
</dbReference>
<evidence type="ECO:0000256" key="2">
    <source>
        <dbReference type="ARBA" id="ARBA00001913"/>
    </source>
</evidence>
<dbReference type="OrthoDB" id="276498at2759"/>
<keyword evidence="21" id="KW-1185">Reference proteome</keyword>
<dbReference type="Gene3D" id="3.90.199.10">
    <property type="entry name" value="Topoisomerase II, domain 5"/>
    <property type="match status" value="1"/>
</dbReference>
<comment type="similarity">
    <text evidence="4 16">Belongs to the type II topoisomerase family.</text>
</comment>
<feature type="compositionally biased region" description="Basic residues" evidence="17">
    <location>
        <begin position="1433"/>
        <end position="1443"/>
    </location>
</feature>
<dbReference type="PRINTS" id="PR00418">
    <property type="entry name" value="TPI2FAMILY"/>
</dbReference>
<evidence type="ECO:0000256" key="4">
    <source>
        <dbReference type="ARBA" id="ARBA00011080"/>
    </source>
</evidence>
<evidence type="ECO:0000256" key="3">
    <source>
        <dbReference type="ARBA" id="ARBA00001946"/>
    </source>
</evidence>
<dbReference type="GO" id="GO:0005524">
    <property type="term" value="F:ATP binding"/>
    <property type="evidence" value="ECO:0007669"/>
    <property type="project" value="UniProtKB-UniRule"/>
</dbReference>
<keyword evidence="8 16" id="KW-0547">Nucleotide-binding</keyword>
<evidence type="ECO:0000259" key="18">
    <source>
        <dbReference type="PROSITE" id="PS50880"/>
    </source>
</evidence>
<dbReference type="InterPro" id="IPR003594">
    <property type="entry name" value="HATPase_dom"/>
</dbReference>
<name>A0A8H6T3K8_MYCCL</name>
<evidence type="ECO:0000256" key="12">
    <source>
        <dbReference type="ARBA" id="ARBA00023125"/>
    </source>
</evidence>
<dbReference type="PANTHER" id="PTHR10169">
    <property type="entry name" value="DNA TOPOISOMERASE/GYRASE"/>
    <property type="match status" value="1"/>
</dbReference>
<dbReference type="PROSITE" id="PS52040">
    <property type="entry name" value="TOPO_IIA"/>
    <property type="match status" value="1"/>
</dbReference>
<feature type="compositionally biased region" description="Basic residues" evidence="17">
    <location>
        <begin position="1257"/>
        <end position="1272"/>
    </location>
</feature>
<comment type="cofactor">
    <cofactor evidence="2">
        <name>Ca(2+)</name>
        <dbReference type="ChEBI" id="CHEBI:29108"/>
    </cofactor>
</comment>
<dbReference type="FunFam" id="3.30.1490.30:FF:000001">
    <property type="entry name" value="DNA topoisomerase 2"/>
    <property type="match status" value="1"/>
</dbReference>
<dbReference type="PROSITE" id="PS00177">
    <property type="entry name" value="TOPOISOMERASE_II"/>
    <property type="match status" value="1"/>
</dbReference>
<feature type="compositionally biased region" description="Low complexity" evidence="17">
    <location>
        <begin position="18"/>
        <end position="44"/>
    </location>
</feature>
<feature type="compositionally biased region" description="Basic residues" evidence="17">
    <location>
        <begin position="1383"/>
        <end position="1396"/>
    </location>
</feature>
<dbReference type="EC" id="5.6.2.2" evidence="5 16"/>
<dbReference type="FunFam" id="3.40.50.670:FF:000001">
    <property type="entry name" value="DNA topoisomerase 2"/>
    <property type="match status" value="2"/>
</dbReference>
<dbReference type="Pfam" id="PF00521">
    <property type="entry name" value="DNA_topoisoIV"/>
    <property type="match status" value="1"/>
</dbReference>
<dbReference type="InterPro" id="IPR006171">
    <property type="entry name" value="TOPRIM_dom"/>
</dbReference>
<dbReference type="PANTHER" id="PTHR10169:SF38">
    <property type="entry name" value="DNA TOPOISOMERASE 2"/>
    <property type="match status" value="1"/>
</dbReference>
<comment type="catalytic activity">
    <reaction evidence="1 15 16">
        <text>ATP-dependent breakage, passage and rejoining of double-stranded DNA.</text>
        <dbReference type="EC" id="5.6.2.2"/>
    </reaction>
</comment>
<dbReference type="PRINTS" id="PR01158">
    <property type="entry name" value="TOPISMRASEII"/>
</dbReference>
<dbReference type="Gene3D" id="3.30.565.10">
    <property type="entry name" value="Histidine kinase-like ATPase, C-terminal domain"/>
    <property type="match status" value="1"/>
</dbReference>
<dbReference type="Gene3D" id="3.40.50.670">
    <property type="match status" value="1"/>
</dbReference>
<dbReference type="CDD" id="cd16930">
    <property type="entry name" value="HATPase_TopII-like"/>
    <property type="match status" value="1"/>
</dbReference>
<dbReference type="SMART" id="SM00433">
    <property type="entry name" value="TOP2c"/>
    <property type="match status" value="1"/>
</dbReference>
<keyword evidence="12 15" id="KW-0238">DNA-binding</keyword>
<comment type="caution">
    <text evidence="20">The sequence shown here is derived from an EMBL/GenBank/DDBJ whole genome shotgun (WGS) entry which is preliminary data.</text>
</comment>
<dbReference type="Gene3D" id="3.30.1360.40">
    <property type="match status" value="1"/>
</dbReference>
<dbReference type="FunFam" id="3.30.565.10:FF:000004">
    <property type="entry name" value="DNA topoisomerase 2"/>
    <property type="match status" value="1"/>
</dbReference>
<dbReference type="Pfam" id="PF16898">
    <property type="entry name" value="TOPRIM_C"/>
    <property type="match status" value="1"/>
</dbReference>
<dbReference type="CDD" id="cd03481">
    <property type="entry name" value="TopoIIA_Trans_ScTopoIIA"/>
    <property type="match status" value="1"/>
</dbReference>
<feature type="compositionally biased region" description="Acidic residues" evidence="17">
    <location>
        <begin position="1"/>
        <end position="17"/>
    </location>
</feature>
<comment type="function">
    <text evidence="14 16">Control of topological states of DNA by transient breakage and subsequent rejoining of DNA strands. Topoisomerase II makes double-strand breaks.</text>
</comment>
<dbReference type="SUPFAM" id="SSF55874">
    <property type="entry name" value="ATPase domain of HSP90 chaperone/DNA topoisomerase II/histidine kinase"/>
    <property type="match status" value="1"/>
</dbReference>
<dbReference type="InterPro" id="IPR036890">
    <property type="entry name" value="HATPase_C_sf"/>
</dbReference>
<feature type="domain" description="Topo IIA-type catalytic" evidence="19">
    <location>
        <begin position="783"/>
        <end position="1237"/>
    </location>
</feature>
<dbReference type="GO" id="GO:0006265">
    <property type="term" value="P:DNA topological change"/>
    <property type="evidence" value="ECO:0007669"/>
    <property type="project" value="UniProtKB-UniRule"/>
</dbReference>
<dbReference type="InterPro" id="IPR013757">
    <property type="entry name" value="Topo_IIA_A_a_sf"/>
</dbReference>
<evidence type="ECO:0000256" key="6">
    <source>
        <dbReference type="ARBA" id="ARBA00019635"/>
    </source>
</evidence>
<dbReference type="Gene3D" id="1.10.268.10">
    <property type="entry name" value="Topoisomerase, domain 3"/>
    <property type="match status" value="1"/>
</dbReference>
<organism evidence="20 21">
    <name type="scientific">Mycena chlorophos</name>
    <name type="common">Agaric fungus</name>
    <name type="synonym">Agaricus chlorophos</name>
    <dbReference type="NCBI Taxonomy" id="658473"/>
    <lineage>
        <taxon>Eukaryota</taxon>
        <taxon>Fungi</taxon>
        <taxon>Dikarya</taxon>
        <taxon>Basidiomycota</taxon>
        <taxon>Agaricomycotina</taxon>
        <taxon>Agaricomycetes</taxon>
        <taxon>Agaricomycetidae</taxon>
        <taxon>Agaricales</taxon>
        <taxon>Marasmiineae</taxon>
        <taxon>Mycenaceae</taxon>
        <taxon>Mycena</taxon>
    </lineage>
</organism>
<comment type="subunit">
    <text evidence="16">Homodimer.</text>
</comment>
<feature type="compositionally biased region" description="Acidic residues" evidence="17">
    <location>
        <begin position="1337"/>
        <end position="1346"/>
    </location>
</feature>
<reference evidence="20" key="1">
    <citation type="submission" date="2020-05" db="EMBL/GenBank/DDBJ databases">
        <title>Mycena genomes resolve the evolution of fungal bioluminescence.</title>
        <authorList>
            <person name="Tsai I.J."/>
        </authorList>
    </citation>
    <scope>NUCLEOTIDE SEQUENCE</scope>
    <source>
        <strain evidence="20">110903Hualien_Pintung</strain>
    </source>
</reference>
<dbReference type="InterPro" id="IPR001241">
    <property type="entry name" value="Topo_IIA"/>
</dbReference>
<dbReference type="InterPro" id="IPR034157">
    <property type="entry name" value="TOPRIM_TopoII"/>
</dbReference>